<name>A0AC59Y1K3_RANTA</name>
<sequence>MRKGRERAGRSQQSAAWRSRRKVCYFRPGLSRHLHPPLTGLGTPSESRGLIPPTR</sequence>
<evidence type="ECO:0000313" key="2">
    <source>
        <dbReference type="Proteomes" id="UP001162501"/>
    </source>
</evidence>
<organism evidence="1 2">
    <name type="scientific">Rangifer tarandus platyrhynchus</name>
    <name type="common">Svalbard reindeer</name>
    <dbReference type="NCBI Taxonomy" id="3082113"/>
    <lineage>
        <taxon>Eukaryota</taxon>
        <taxon>Metazoa</taxon>
        <taxon>Chordata</taxon>
        <taxon>Craniata</taxon>
        <taxon>Vertebrata</taxon>
        <taxon>Euteleostomi</taxon>
        <taxon>Mammalia</taxon>
        <taxon>Eutheria</taxon>
        <taxon>Laurasiatheria</taxon>
        <taxon>Artiodactyla</taxon>
        <taxon>Ruminantia</taxon>
        <taxon>Pecora</taxon>
        <taxon>Cervidae</taxon>
        <taxon>Odocoileinae</taxon>
        <taxon>Rangifer</taxon>
    </lineage>
</organism>
<evidence type="ECO:0000313" key="1">
    <source>
        <dbReference type="EMBL" id="CAM9302635.1"/>
    </source>
</evidence>
<accession>A0AC59Y1K3</accession>
<gene>
    <name evidence="1" type="ORF">MRATA1EN22A_LOCUS671</name>
</gene>
<reference evidence="1" key="2">
    <citation type="submission" date="2025-03" db="EMBL/GenBank/DDBJ databases">
        <authorList>
            <consortium name="ELIXIR-Norway"/>
            <consortium name="Elixir Norway"/>
        </authorList>
    </citation>
    <scope>NUCLEOTIDE SEQUENCE</scope>
</reference>
<dbReference type="Proteomes" id="UP001162501">
    <property type="component" value="Chromosome 1"/>
</dbReference>
<proteinExistence type="predicted"/>
<reference evidence="1" key="1">
    <citation type="submission" date="2023-05" db="EMBL/GenBank/DDBJ databases">
        <authorList>
            <consortium name="ELIXIR-Norway"/>
        </authorList>
    </citation>
    <scope>NUCLEOTIDE SEQUENCE</scope>
</reference>
<protein>
    <submittedName>
        <fullName evidence="1">Uncharacterized protein</fullName>
    </submittedName>
</protein>
<dbReference type="EMBL" id="OX596085">
    <property type="protein sequence ID" value="CAM9302635.1"/>
    <property type="molecule type" value="Genomic_DNA"/>
</dbReference>